<organism evidence="1 2">
    <name type="scientific">Paludifilum halophilum</name>
    <dbReference type="NCBI Taxonomy" id="1642702"/>
    <lineage>
        <taxon>Bacteria</taxon>
        <taxon>Bacillati</taxon>
        <taxon>Bacillota</taxon>
        <taxon>Bacilli</taxon>
        <taxon>Bacillales</taxon>
        <taxon>Thermoactinomycetaceae</taxon>
        <taxon>Paludifilum</taxon>
    </lineage>
</organism>
<dbReference type="OrthoDB" id="2086981at2"/>
<sequence length="132" mass="15651">MEQWERWVPLNNLPSKLYNDLFVDNSDGITLEFSDESNQKIVWVNFREGVLSYRNTDEGSLLKMLKYLNQQYGITFYSEWPLFKVKNSGYLTWFQEQSCGVYESSEIVHYVFLTPHDVIEILSDYSPSVRIK</sequence>
<evidence type="ECO:0000313" key="2">
    <source>
        <dbReference type="Proteomes" id="UP000215459"/>
    </source>
</evidence>
<gene>
    <name evidence="1" type="ORF">CHM34_17900</name>
</gene>
<dbReference type="Proteomes" id="UP000215459">
    <property type="component" value="Unassembled WGS sequence"/>
</dbReference>
<protein>
    <submittedName>
        <fullName evidence="1">Uncharacterized protein</fullName>
    </submittedName>
</protein>
<keyword evidence="2" id="KW-1185">Reference proteome</keyword>
<proteinExistence type="predicted"/>
<dbReference type="AlphaFoldDB" id="A0A235B1E5"/>
<evidence type="ECO:0000313" key="1">
    <source>
        <dbReference type="EMBL" id="OYD06128.1"/>
    </source>
</evidence>
<name>A0A235B1E5_9BACL</name>
<reference evidence="1 2" key="1">
    <citation type="submission" date="2017-07" db="EMBL/GenBank/DDBJ databases">
        <title>The genome sequence of Paludifilum halophilum highlights mechanisms for microbial adaptation to high salt environemnts.</title>
        <authorList>
            <person name="Belbahri L."/>
        </authorList>
    </citation>
    <scope>NUCLEOTIDE SEQUENCE [LARGE SCALE GENOMIC DNA]</scope>
    <source>
        <strain evidence="1 2">DSM 102817</strain>
    </source>
</reference>
<comment type="caution">
    <text evidence="1">The sequence shown here is derived from an EMBL/GenBank/DDBJ whole genome shotgun (WGS) entry which is preliminary data.</text>
</comment>
<dbReference type="RefSeq" id="WP_094265976.1">
    <property type="nucleotide sequence ID" value="NZ_NOWF01000019.1"/>
</dbReference>
<accession>A0A235B1E5</accession>
<dbReference type="EMBL" id="NOWF01000019">
    <property type="protein sequence ID" value="OYD06128.1"/>
    <property type="molecule type" value="Genomic_DNA"/>
</dbReference>